<sequence>MAAVRQCLLTLWTDARLAEKDGFFLMLGGGSIGMPWWNAEHVSGLLRAFRSLPSRDQAAFLSRVVNELPEVEHEG</sequence>
<gene>
    <name evidence="1" type="ORF">SAMN04488082_1374</name>
</gene>
<keyword evidence="2" id="KW-1185">Reference proteome</keyword>
<protein>
    <submittedName>
        <fullName evidence="1">Uncharacterized protein</fullName>
    </submittedName>
</protein>
<dbReference type="EMBL" id="FORX01000037">
    <property type="protein sequence ID" value="SFK54903.1"/>
    <property type="molecule type" value="Genomic_DNA"/>
</dbReference>
<dbReference type="STRING" id="52560.SAMN04488082_1374"/>
<dbReference type="AlphaFoldDB" id="A0A1I4AF14"/>
<evidence type="ECO:0000313" key="1">
    <source>
        <dbReference type="EMBL" id="SFK54903.1"/>
    </source>
</evidence>
<organism evidence="1 2">
    <name type="scientific">Desulfomicrobium apsheronum</name>
    <dbReference type="NCBI Taxonomy" id="52560"/>
    <lineage>
        <taxon>Bacteria</taxon>
        <taxon>Pseudomonadati</taxon>
        <taxon>Thermodesulfobacteriota</taxon>
        <taxon>Desulfovibrionia</taxon>
        <taxon>Desulfovibrionales</taxon>
        <taxon>Desulfomicrobiaceae</taxon>
        <taxon>Desulfomicrobium</taxon>
    </lineage>
</organism>
<name>A0A1I4AF14_9BACT</name>
<dbReference type="Proteomes" id="UP000198635">
    <property type="component" value="Unassembled WGS sequence"/>
</dbReference>
<evidence type="ECO:0000313" key="2">
    <source>
        <dbReference type="Proteomes" id="UP000198635"/>
    </source>
</evidence>
<reference evidence="2" key="1">
    <citation type="submission" date="2016-10" db="EMBL/GenBank/DDBJ databases">
        <authorList>
            <person name="Varghese N."/>
            <person name="Submissions S."/>
        </authorList>
    </citation>
    <scope>NUCLEOTIDE SEQUENCE [LARGE SCALE GENOMIC DNA]</scope>
    <source>
        <strain evidence="2">DSM 5918</strain>
    </source>
</reference>
<accession>A0A1I4AF14</accession>
<proteinExistence type="predicted"/>